<dbReference type="PANTHER" id="PTHR39339:SF1">
    <property type="entry name" value="CHAD DOMAIN-CONTAINING PROTEIN"/>
    <property type="match status" value="1"/>
</dbReference>
<dbReference type="InterPro" id="IPR038186">
    <property type="entry name" value="CHAD_dom_sf"/>
</dbReference>
<dbReference type="OrthoDB" id="676869at2"/>
<dbReference type="EMBL" id="QKTW01000003">
    <property type="protein sequence ID" value="PZF74352.1"/>
    <property type="molecule type" value="Genomic_DNA"/>
</dbReference>
<dbReference type="AlphaFoldDB" id="A0A2W2AL96"/>
<dbReference type="InterPro" id="IPR007899">
    <property type="entry name" value="CHAD_dom"/>
</dbReference>
<keyword evidence="3" id="KW-1185">Reference proteome</keyword>
<dbReference type="RefSeq" id="WP_110997189.1">
    <property type="nucleotide sequence ID" value="NZ_QKTW01000003.1"/>
</dbReference>
<accession>A0A2W2AL96</accession>
<dbReference type="PANTHER" id="PTHR39339">
    <property type="entry name" value="SLR1444 PROTEIN"/>
    <property type="match status" value="1"/>
</dbReference>
<dbReference type="Pfam" id="PF05235">
    <property type="entry name" value="CHAD"/>
    <property type="match status" value="1"/>
</dbReference>
<gene>
    <name evidence="2" type="ORF">DN068_01865</name>
</gene>
<name>A0A2W2AL96_9BACT</name>
<feature type="domain" description="CHAD" evidence="1">
    <location>
        <begin position="1"/>
        <end position="264"/>
    </location>
</feature>
<protein>
    <recommendedName>
        <fullName evidence="1">CHAD domain-containing protein</fullName>
    </recommendedName>
</protein>
<dbReference type="PROSITE" id="PS51708">
    <property type="entry name" value="CHAD"/>
    <property type="match status" value="1"/>
</dbReference>
<sequence>MDRGKIKGLIHAHTHKLAGHAEEISKGFDEEEIHVFRVEVKKLRALLRLLEVHYDHIPTRFSQKFRELYHISGFLRDTQLMHKRWDEKQFPPLPELKDWLSKEIGKFEKDWEKQHEASSIDGFKEKLHEMDYGHVDTDDLLLFFSRRLNIIKRALMHAPLSDVELHEIRKKLKDMQYMEALCADEWKKGHETIGIFPLQKIHETADVAGKYNDLRISLEMLDSFEEDNSKSADRKVLAELKENLLEQKIRQRKTLMEALQVFNPPPPVAEA</sequence>
<dbReference type="Proteomes" id="UP000248745">
    <property type="component" value="Unassembled WGS sequence"/>
</dbReference>
<proteinExistence type="predicted"/>
<dbReference type="SMART" id="SM00880">
    <property type="entry name" value="CHAD"/>
    <property type="match status" value="1"/>
</dbReference>
<organism evidence="2 3">
    <name type="scientific">Taibaiella soli</name>
    <dbReference type="NCBI Taxonomy" id="1649169"/>
    <lineage>
        <taxon>Bacteria</taxon>
        <taxon>Pseudomonadati</taxon>
        <taxon>Bacteroidota</taxon>
        <taxon>Chitinophagia</taxon>
        <taxon>Chitinophagales</taxon>
        <taxon>Chitinophagaceae</taxon>
        <taxon>Taibaiella</taxon>
    </lineage>
</organism>
<evidence type="ECO:0000259" key="1">
    <source>
        <dbReference type="PROSITE" id="PS51708"/>
    </source>
</evidence>
<evidence type="ECO:0000313" key="3">
    <source>
        <dbReference type="Proteomes" id="UP000248745"/>
    </source>
</evidence>
<reference evidence="2 3" key="1">
    <citation type="submission" date="2018-06" db="EMBL/GenBank/DDBJ databases">
        <title>Mucibacter soli gen. nov., sp. nov., a new member of the family Chitinophagaceae producing mucin.</title>
        <authorList>
            <person name="Kim M.-K."/>
            <person name="Park S."/>
            <person name="Kim T.-S."/>
            <person name="Joung Y."/>
            <person name="Han J.-H."/>
            <person name="Kim S.B."/>
        </authorList>
    </citation>
    <scope>NUCLEOTIDE SEQUENCE [LARGE SCALE GENOMIC DNA]</scope>
    <source>
        <strain evidence="2 3">R1-15</strain>
    </source>
</reference>
<comment type="caution">
    <text evidence="2">The sequence shown here is derived from an EMBL/GenBank/DDBJ whole genome shotgun (WGS) entry which is preliminary data.</text>
</comment>
<dbReference type="Gene3D" id="1.40.20.10">
    <property type="entry name" value="CHAD domain"/>
    <property type="match status" value="1"/>
</dbReference>
<evidence type="ECO:0000313" key="2">
    <source>
        <dbReference type="EMBL" id="PZF74352.1"/>
    </source>
</evidence>